<dbReference type="Gene3D" id="3.40.50.970">
    <property type="match status" value="2"/>
</dbReference>
<dbReference type="CDD" id="cd02002">
    <property type="entry name" value="TPP_BFDC"/>
    <property type="match status" value="1"/>
</dbReference>
<comment type="similarity">
    <text evidence="1 3">Belongs to the TPP enzyme family.</text>
</comment>
<evidence type="ECO:0000259" key="6">
    <source>
        <dbReference type="Pfam" id="PF02776"/>
    </source>
</evidence>
<dbReference type="AlphaFoldDB" id="A0A437R8M2"/>
<keyword evidence="8" id="KW-1185">Reference proteome</keyword>
<organism evidence="7 8">
    <name type="scientific">Rubrivivax rivuli</name>
    <dbReference type="NCBI Taxonomy" id="1862385"/>
    <lineage>
        <taxon>Bacteria</taxon>
        <taxon>Pseudomonadati</taxon>
        <taxon>Pseudomonadota</taxon>
        <taxon>Betaproteobacteria</taxon>
        <taxon>Burkholderiales</taxon>
        <taxon>Sphaerotilaceae</taxon>
        <taxon>Rubrivivax</taxon>
    </lineage>
</organism>
<evidence type="ECO:0000256" key="3">
    <source>
        <dbReference type="RuleBase" id="RU362132"/>
    </source>
</evidence>
<evidence type="ECO:0000313" key="7">
    <source>
        <dbReference type="EMBL" id="RVU43047.1"/>
    </source>
</evidence>
<dbReference type="OrthoDB" id="2254214at2"/>
<dbReference type="GO" id="GO:0050660">
    <property type="term" value="F:flavin adenine dinucleotide binding"/>
    <property type="evidence" value="ECO:0007669"/>
    <property type="project" value="TreeGrafter"/>
</dbReference>
<dbReference type="InterPro" id="IPR011766">
    <property type="entry name" value="TPP_enzyme_TPP-bd"/>
</dbReference>
<name>A0A437R8M2_9BURK</name>
<evidence type="ECO:0000313" key="8">
    <source>
        <dbReference type="Proteomes" id="UP000285575"/>
    </source>
</evidence>
<dbReference type="Proteomes" id="UP000285575">
    <property type="component" value="Unassembled WGS sequence"/>
</dbReference>
<dbReference type="InterPro" id="IPR029035">
    <property type="entry name" value="DHS-like_NAD/FAD-binding_dom"/>
</dbReference>
<dbReference type="NCBIfam" id="NF005485">
    <property type="entry name" value="PRK07092.1"/>
    <property type="match status" value="1"/>
</dbReference>
<dbReference type="InterPro" id="IPR045229">
    <property type="entry name" value="TPP_enz"/>
</dbReference>
<feature type="domain" description="Thiamine pyrophosphate enzyme TPP-binding" evidence="5">
    <location>
        <begin position="436"/>
        <end position="582"/>
    </location>
</feature>
<feature type="domain" description="Thiamine pyrophosphate enzyme N-terminal TPP-binding" evidence="6">
    <location>
        <begin position="56"/>
        <end position="157"/>
    </location>
</feature>
<dbReference type="InterPro" id="IPR029061">
    <property type="entry name" value="THDP-binding"/>
</dbReference>
<dbReference type="EC" id="4.1.1.7" evidence="7"/>
<dbReference type="Pfam" id="PF00205">
    <property type="entry name" value="TPP_enzyme_M"/>
    <property type="match status" value="1"/>
</dbReference>
<dbReference type="SUPFAM" id="SSF52518">
    <property type="entry name" value="Thiamin diphosphate-binding fold (THDP-binding)"/>
    <property type="match status" value="2"/>
</dbReference>
<dbReference type="EMBL" id="SACR01000008">
    <property type="protein sequence ID" value="RVU43047.1"/>
    <property type="molecule type" value="Genomic_DNA"/>
</dbReference>
<dbReference type="GO" id="GO:0000287">
    <property type="term" value="F:magnesium ion binding"/>
    <property type="evidence" value="ECO:0007669"/>
    <property type="project" value="InterPro"/>
</dbReference>
<dbReference type="GO" id="GO:0019752">
    <property type="term" value="P:carboxylic acid metabolic process"/>
    <property type="evidence" value="ECO:0007669"/>
    <property type="project" value="UniProtKB-ARBA"/>
</dbReference>
<sequence>MRCVPAAWKWFGILTILGAVALKASPEYGVGAAGDTAAPPKTPEHLLPSNPSTTVTVREAVLALLRGFGIRHIFGNPGSTELPLFLDFPPDFHYVLGLQEGVVVGMADGFAQATRNASFVNLHSAAGVGHAMGNIFTAFKNRTPMVITAGQQARSILPFDPFLHSAQAAELPKPYVKWSVEPARAEDVPLAIARAYYIAMLPPRGPVLVSIPADDWAVPTQPVAPRAVSTELRAQPALLAHLGEALDAAQRPAFVIGAAVDRDGAWHEAVALAERHRARVFVAPMSGRCGFPEDHPLFAGFLPAMRERIVQRLAGHDVVFAVGAAAFTYHVEGFGPHLPEGATLLQLTEDPQTAAWAPTGTAVVASVRSGLQDLLARPVPAAVLAREQPAPRAPVPRAEPPREGERLGVAWVLQTLAALRPRDSIVVEEAPSARPVMHQHLPILEPETFYTMCSGGLGHSLPAAVGVALAEQQRGTGRRVIALIGDGSAMYCIQALWSAVQLQLPITFVILKNRRYAALQEFAPTFGFAPGAPLQGCDLPELDFVALAQGHGCAGVRVARAEELQPALSAALAGPRAVLLEVEVA</sequence>
<dbReference type="Pfam" id="PF02775">
    <property type="entry name" value="TPP_enzyme_C"/>
    <property type="match status" value="1"/>
</dbReference>
<dbReference type="GO" id="GO:0050695">
    <property type="term" value="F:benzoylformate decarboxylase activity"/>
    <property type="evidence" value="ECO:0007669"/>
    <property type="project" value="UniProtKB-EC"/>
</dbReference>
<evidence type="ECO:0000259" key="5">
    <source>
        <dbReference type="Pfam" id="PF02775"/>
    </source>
</evidence>
<dbReference type="GO" id="GO:0003984">
    <property type="term" value="F:acetolactate synthase activity"/>
    <property type="evidence" value="ECO:0007669"/>
    <property type="project" value="TreeGrafter"/>
</dbReference>
<gene>
    <name evidence="7" type="ORF">EOE66_21360</name>
</gene>
<feature type="domain" description="Thiamine pyrophosphate enzyme central" evidence="4">
    <location>
        <begin position="241"/>
        <end position="374"/>
    </location>
</feature>
<evidence type="ECO:0000259" key="4">
    <source>
        <dbReference type="Pfam" id="PF00205"/>
    </source>
</evidence>
<dbReference type="Gene3D" id="3.40.50.1220">
    <property type="entry name" value="TPP-binding domain"/>
    <property type="match status" value="1"/>
</dbReference>
<dbReference type="SUPFAM" id="SSF52467">
    <property type="entry name" value="DHS-like NAD/FAD-binding domain"/>
    <property type="match status" value="1"/>
</dbReference>
<reference evidence="7 8" key="1">
    <citation type="submission" date="2019-01" db="EMBL/GenBank/DDBJ databases">
        <authorList>
            <person name="Chen W.-M."/>
        </authorList>
    </citation>
    <scope>NUCLEOTIDE SEQUENCE [LARGE SCALE GENOMIC DNA]</scope>
    <source>
        <strain evidence="7 8">KYPY4</strain>
    </source>
</reference>
<protein>
    <submittedName>
        <fullName evidence="7">Benzoylformate decarboxylase</fullName>
        <ecNumber evidence="7">4.1.1.7</ecNumber>
    </submittedName>
</protein>
<comment type="caution">
    <text evidence="7">The sequence shown here is derived from an EMBL/GenBank/DDBJ whole genome shotgun (WGS) entry which is preliminary data.</text>
</comment>
<dbReference type="GO" id="GO:0030976">
    <property type="term" value="F:thiamine pyrophosphate binding"/>
    <property type="evidence" value="ECO:0007669"/>
    <property type="project" value="InterPro"/>
</dbReference>
<proteinExistence type="inferred from homology"/>
<evidence type="ECO:0000256" key="1">
    <source>
        <dbReference type="ARBA" id="ARBA00007812"/>
    </source>
</evidence>
<dbReference type="PANTHER" id="PTHR18968">
    <property type="entry name" value="THIAMINE PYROPHOSPHATE ENZYMES"/>
    <property type="match status" value="1"/>
</dbReference>
<accession>A0A437R8M2</accession>
<evidence type="ECO:0000256" key="2">
    <source>
        <dbReference type="ARBA" id="ARBA00023052"/>
    </source>
</evidence>
<dbReference type="PANTHER" id="PTHR18968:SF133">
    <property type="entry name" value="BENZOYLFORMATE DECARBOXYLASE"/>
    <property type="match status" value="1"/>
</dbReference>
<dbReference type="Pfam" id="PF02776">
    <property type="entry name" value="TPP_enzyme_N"/>
    <property type="match status" value="1"/>
</dbReference>
<keyword evidence="2 3" id="KW-0786">Thiamine pyrophosphate</keyword>
<keyword evidence="7" id="KW-0456">Lyase</keyword>
<dbReference type="InterPro" id="IPR012000">
    <property type="entry name" value="Thiamin_PyroP_enz_cen_dom"/>
</dbReference>
<dbReference type="InterPro" id="IPR012001">
    <property type="entry name" value="Thiamin_PyroP_enz_TPP-bd_dom"/>
</dbReference>
<dbReference type="CDD" id="cd07035">
    <property type="entry name" value="TPP_PYR_POX_like"/>
    <property type="match status" value="1"/>
</dbReference>